<dbReference type="Proteomes" id="UP000464675">
    <property type="component" value="Chromosome"/>
</dbReference>
<feature type="transmembrane region" description="Helical" evidence="9">
    <location>
        <begin position="262"/>
        <end position="281"/>
    </location>
</feature>
<keyword evidence="7 9" id="KW-0472">Membrane</keyword>
<dbReference type="PANTHER" id="PTHR33451">
    <property type="entry name" value="MALATE-2H(+)/NA(+)-LACTATE ANTIPORTER"/>
    <property type="match status" value="1"/>
</dbReference>
<keyword evidence="3" id="KW-0050">Antiport</keyword>
<feature type="domain" description="Na+/H+ antiporter NhaC-like C-terminal" evidence="10">
    <location>
        <begin position="166"/>
        <end position="475"/>
    </location>
</feature>
<evidence type="ECO:0000256" key="6">
    <source>
        <dbReference type="ARBA" id="ARBA00022989"/>
    </source>
</evidence>
<dbReference type="AlphaFoldDB" id="A0A6P1T991"/>
<organism evidence="11 14">
    <name type="scientific">Microbulbifer hydrolyticus</name>
    <dbReference type="NCBI Taxonomy" id="48074"/>
    <lineage>
        <taxon>Bacteria</taxon>
        <taxon>Pseudomonadati</taxon>
        <taxon>Pseudomonadota</taxon>
        <taxon>Gammaproteobacteria</taxon>
        <taxon>Cellvibrionales</taxon>
        <taxon>Microbulbiferaceae</taxon>
        <taxon>Microbulbifer</taxon>
    </lineage>
</organism>
<feature type="transmembrane region" description="Helical" evidence="9">
    <location>
        <begin position="143"/>
        <end position="169"/>
    </location>
</feature>
<keyword evidence="2" id="KW-0813">Transport</keyword>
<dbReference type="RefSeq" id="WP_161858696.1">
    <property type="nucleotide sequence ID" value="NZ_CP047491.1"/>
</dbReference>
<dbReference type="GO" id="GO:0015297">
    <property type="term" value="F:antiporter activity"/>
    <property type="evidence" value="ECO:0007669"/>
    <property type="project" value="UniProtKB-KW"/>
</dbReference>
<dbReference type="InterPro" id="IPR018461">
    <property type="entry name" value="Na/H_Antiport_NhaC-like_C"/>
</dbReference>
<dbReference type="InterPro" id="IPR052180">
    <property type="entry name" value="NhaC_Na-H+_Antiporter"/>
</dbReference>
<dbReference type="InterPro" id="IPR004770">
    <property type="entry name" value="Na/H_antiport_NhaC"/>
</dbReference>
<dbReference type="Pfam" id="PF03553">
    <property type="entry name" value="Na_H_antiporter"/>
    <property type="match status" value="1"/>
</dbReference>
<gene>
    <name evidence="12" type="primary">nhaC</name>
    <name evidence="12" type="ORF">GTQ55_10560</name>
    <name evidence="11" type="ORF">HNQ53_000294</name>
</gene>
<dbReference type="NCBIfam" id="TIGR00931">
    <property type="entry name" value="antiport_nhaC"/>
    <property type="match status" value="1"/>
</dbReference>
<comment type="subcellular location">
    <subcellularLocation>
        <location evidence="1">Cell membrane</location>
        <topology evidence="1">Multi-pass membrane protein</topology>
    </subcellularLocation>
</comment>
<dbReference type="EMBL" id="CP047491">
    <property type="protein sequence ID" value="QHQ39374.1"/>
    <property type="molecule type" value="Genomic_DNA"/>
</dbReference>
<feature type="transmembrane region" description="Helical" evidence="9">
    <location>
        <begin position="230"/>
        <end position="256"/>
    </location>
</feature>
<feature type="transmembrane region" description="Helical" evidence="9">
    <location>
        <begin position="115"/>
        <end position="136"/>
    </location>
</feature>
<evidence type="ECO:0000313" key="11">
    <source>
        <dbReference type="EMBL" id="MBB5210106.1"/>
    </source>
</evidence>
<feature type="transmembrane region" description="Helical" evidence="9">
    <location>
        <begin position="12"/>
        <end position="33"/>
    </location>
</feature>
<evidence type="ECO:0000259" key="10">
    <source>
        <dbReference type="Pfam" id="PF03553"/>
    </source>
</evidence>
<keyword evidence="5 9" id="KW-0812">Transmembrane</keyword>
<feature type="transmembrane region" description="Helical" evidence="9">
    <location>
        <begin position="338"/>
        <end position="356"/>
    </location>
</feature>
<keyword evidence="4" id="KW-1003">Cell membrane</keyword>
<proteinExistence type="inferred from homology"/>
<name>A0A6P1T991_9GAMM</name>
<dbReference type="EMBL" id="JACHHR010000001">
    <property type="protein sequence ID" value="MBB5210106.1"/>
    <property type="molecule type" value="Genomic_DNA"/>
</dbReference>
<evidence type="ECO:0000256" key="1">
    <source>
        <dbReference type="ARBA" id="ARBA00004651"/>
    </source>
</evidence>
<keyword evidence="6 9" id="KW-1133">Transmembrane helix</keyword>
<evidence type="ECO:0000256" key="8">
    <source>
        <dbReference type="ARBA" id="ARBA00038435"/>
    </source>
</evidence>
<dbReference type="GO" id="GO:0005886">
    <property type="term" value="C:plasma membrane"/>
    <property type="evidence" value="ECO:0007669"/>
    <property type="project" value="UniProtKB-SubCell"/>
</dbReference>
<feature type="transmembrane region" description="Helical" evidence="9">
    <location>
        <begin position="78"/>
        <end position="103"/>
    </location>
</feature>
<feature type="transmembrane region" description="Helical" evidence="9">
    <location>
        <begin position="198"/>
        <end position="218"/>
    </location>
</feature>
<evidence type="ECO:0000313" key="14">
    <source>
        <dbReference type="Proteomes" id="UP000563601"/>
    </source>
</evidence>
<dbReference type="OrthoDB" id="9762978at2"/>
<dbReference type="Proteomes" id="UP000563601">
    <property type="component" value="Unassembled WGS sequence"/>
</dbReference>
<reference evidence="11 14" key="2">
    <citation type="submission" date="2020-08" db="EMBL/GenBank/DDBJ databases">
        <title>Genomic Encyclopedia of Type Strains, Phase IV (KMG-IV): sequencing the most valuable type-strain genomes for metagenomic binning, comparative biology and taxonomic classification.</title>
        <authorList>
            <person name="Goeker M."/>
        </authorList>
    </citation>
    <scope>NUCLEOTIDE SEQUENCE [LARGE SCALE GENOMIC DNA]</scope>
    <source>
        <strain evidence="11 14">DSM 11525</strain>
    </source>
</reference>
<evidence type="ECO:0000313" key="12">
    <source>
        <dbReference type="EMBL" id="QHQ39374.1"/>
    </source>
</evidence>
<feature type="transmembrane region" description="Helical" evidence="9">
    <location>
        <begin position="451"/>
        <end position="473"/>
    </location>
</feature>
<reference evidence="12 13" key="1">
    <citation type="submission" date="2020-01" db="EMBL/GenBank/DDBJ databases">
        <title>The possibility of degradation of plastic by Microbulbifer hydrolyticus IRE-31.</title>
        <authorList>
            <person name="Liu L."/>
        </authorList>
    </citation>
    <scope>NUCLEOTIDE SEQUENCE [LARGE SCALE GENOMIC DNA]</scope>
    <source>
        <strain evidence="12 13">IRE-31</strain>
    </source>
</reference>
<protein>
    <submittedName>
        <fullName evidence="12">Na+/H+ antiporter NhaC</fullName>
    </submittedName>
    <submittedName>
        <fullName evidence="11">NhaC family Na+:H+ antiporter</fullName>
    </submittedName>
</protein>
<dbReference type="PANTHER" id="PTHR33451:SF3">
    <property type="entry name" value="MALATE-2H(+)_NA(+)-LACTATE ANTIPORTER"/>
    <property type="match status" value="1"/>
</dbReference>
<keyword evidence="13" id="KW-1185">Reference proteome</keyword>
<evidence type="ECO:0000256" key="9">
    <source>
        <dbReference type="SAM" id="Phobius"/>
    </source>
</evidence>
<evidence type="ECO:0000256" key="7">
    <source>
        <dbReference type="ARBA" id="ARBA00023136"/>
    </source>
</evidence>
<accession>A0A6P1T991</accession>
<evidence type="ECO:0000313" key="13">
    <source>
        <dbReference type="Proteomes" id="UP000464675"/>
    </source>
</evidence>
<evidence type="ECO:0000256" key="5">
    <source>
        <dbReference type="ARBA" id="ARBA00022692"/>
    </source>
</evidence>
<evidence type="ECO:0000256" key="2">
    <source>
        <dbReference type="ARBA" id="ARBA00022448"/>
    </source>
</evidence>
<comment type="similarity">
    <text evidence="8">Belongs to the NhaC Na(+)/H(+) (TC 2.A.35) antiporter family.</text>
</comment>
<evidence type="ECO:0000256" key="4">
    <source>
        <dbReference type="ARBA" id="ARBA00022475"/>
    </source>
</evidence>
<evidence type="ECO:0000256" key="3">
    <source>
        <dbReference type="ARBA" id="ARBA00022449"/>
    </source>
</evidence>
<sequence length="508" mass="53767">MDQSKQHNLSALDAVLIGTVLLLVLGGAIGLFGSNSLAGATQVAMMMTGFLAALVGLKNGIHWDELESSIVRSTARTSGSIIIFLSIGALIGAMMLSGAVPTLLYVGMNLLSPQWFYPTCCLICAIVAMCIGSSWTTAATIGVALVGVAFGFSLSPAITAGAVVSGAYFGDKMSPLSETTNLAPAIAGSELFSHIRHMSWVSVPSFAAALVLFFVMSLSGGHDDNQQSHVGAFLAALEGAYDIAWYNLIPVILLLVLAVKRVPAYLAITSATIVATVFALLTQMPVIRHFMALRELEGATALGRAIWITLYDGFAIHTGHEQVDSLLSRGGMQSMVNMVWLVLASMMMTGVLERIGFIDLLMQALSRLISSTGSLIATTMGTSLGVNVLTGDQYLSIVLPGQMWKAEYRRRGLASKNLSRSLEDGGTITSPLIPWNACGVYMAGTLQVATLAYLPFCFFNLLNPLVALAYGFLGIRIARLDEHEKAAIAANRNSESSTLGQEKALAGN</sequence>